<dbReference type="Pfam" id="PF03864">
    <property type="entry name" value="Phage_cap_E"/>
    <property type="match status" value="1"/>
</dbReference>
<reference evidence="1 2" key="1">
    <citation type="submission" date="2018-07" db="EMBL/GenBank/DDBJ databases">
        <title>Brachybacteriurn paraconglorneratum KCTC 9916.</title>
        <authorList>
            <person name="Li Y."/>
        </authorList>
    </citation>
    <scope>NUCLEOTIDE SEQUENCE [LARGE SCALE GENOMIC DNA]</scope>
    <source>
        <strain evidence="1 2">KCTC 9916</strain>
    </source>
</reference>
<protein>
    <submittedName>
        <fullName evidence="1">Major capsid protein E</fullName>
    </submittedName>
</protein>
<dbReference type="EMBL" id="QOCI01000008">
    <property type="protein sequence ID" value="RRR18256.1"/>
    <property type="molecule type" value="Genomic_DNA"/>
</dbReference>
<dbReference type="InterPro" id="IPR053738">
    <property type="entry name" value="Lambda_capsid_assembly"/>
</dbReference>
<keyword evidence="2" id="KW-1185">Reference proteome</keyword>
<evidence type="ECO:0000313" key="2">
    <source>
        <dbReference type="Proteomes" id="UP000274327"/>
    </source>
</evidence>
<dbReference type="InterPro" id="IPR005564">
    <property type="entry name" value="Major_capsid_GpE"/>
</dbReference>
<organism evidence="1 2">
    <name type="scientific">Brachybacterium paraconglomeratum</name>
    <dbReference type="NCBI Taxonomy" id="173362"/>
    <lineage>
        <taxon>Bacteria</taxon>
        <taxon>Bacillati</taxon>
        <taxon>Actinomycetota</taxon>
        <taxon>Actinomycetes</taxon>
        <taxon>Micrococcales</taxon>
        <taxon>Dermabacteraceae</taxon>
        <taxon>Brachybacterium</taxon>
    </lineage>
</organism>
<proteinExistence type="predicted"/>
<name>A0A426SJ99_9MICO</name>
<dbReference type="Proteomes" id="UP000274327">
    <property type="component" value="Unassembled WGS sequence"/>
</dbReference>
<dbReference type="RefSeq" id="WP_126987567.1">
    <property type="nucleotide sequence ID" value="NZ_ML133856.1"/>
</dbReference>
<dbReference type="Gene3D" id="3.90.1690.10">
    <property type="entry name" value="phage-related protein like domain"/>
    <property type="match status" value="1"/>
</dbReference>
<dbReference type="AlphaFoldDB" id="A0A426SJ99"/>
<accession>A0A426SJ99</accession>
<evidence type="ECO:0000313" key="1">
    <source>
        <dbReference type="EMBL" id="RRR18256.1"/>
    </source>
</evidence>
<dbReference type="GeneID" id="78121539"/>
<sequence>MLMNDIVPGGALTAFAREVPTPANYILNQFLPDKAVQDIEATIDSVTRTNRAASFRSYDAETPIGQRDGFSRRKVMLPPVGQKTVIGELERLQLEKIRNGGGNTAAIADQVYDDVELNARATLARVELARGDVLADGKFTLAGENGLTLEADFGVPTDNLVAPTVLWSDHANATPLSDLVTWAQRYSDATGEMPGSIIMSRTARSHMLQSAEVKAAARPGTALPTAIAPAELSTLLESFELPAITVYETRVEIGGADTRVLPSEKVVFGPSDPASLGETVWGITAEALELAGMSNPELTYQQLPGLVGVVMKTFDPVHTWTKVGGVVMPVIYDPRKLLVADVI</sequence>
<comment type="caution">
    <text evidence="1">The sequence shown here is derived from an EMBL/GenBank/DDBJ whole genome shotgun (WGS) entry which is preliminary data.</text>
</comment>
<gene>
    <name evidence="1" type="ORF">DS079_10950</name>
</gene>